<keyword evidence="3" id="KW-1185">Reference proteome</keyword>
<sequence>MMNQYASLLRNSSKHIHSFFASKNIKSVTISSPFFITPTNQIYNINSNQKLNFSTISNNNTINNNNNNNNINNINLLNQSKLINLLKNDSNLSNLMKRSYSKNTNENNKESHNTTAEDEEKILVFEDTYTSKFKFIFVFNIAQIVFFFVLFEFYMTQGEEGNLTHTAIVGVSSVAILLSQLFSRHYAKKCIQKIYSFQKGRVLEFTTYNFYGTPLIKRTFTSSKLLAPKSNNAAIKQYVPQDLHFNLKIQGDKTFYQGNMKHCIIHNPILFDKIIHPNPPTKSI</sequence>
<keyword evidence="1" id="KW-1133">Transmembrane helix</keyword>
<dbReference type="Proteomes" id="UP000695562">
    <property type="component" value="Unassembled WGS sequence"/>
</dbReference>
<organism evidence="2 3">
    <name type="scientific">Polysphondylium violaceum</name>
    <dbReference type="NCBI Taxonomy" id="133409"/>
    <lineage>
        <taxon>Eukaryota</taxon>
        <taxon>Amoebozoa</taxon>
        <taxon>Evosea</taxon>
        <taxon>Eumycetozoa</taxon>
        <taxon>Dictyostelia</taxon>
        <taxon>Dictyosteliales</taxon>
        <taxon>Dictyosteliaceae</taxon>
        <taxon>Polysphondylium</taxon>
    </lineage>
</organism>
<proteinExistence type="predicted"/>
<name>A0A8J4PJV4_9MYCE</name>
<accession>A0A8J4PJV4</accession>
<evidence type="ECO:0000313" key="2">
    <source>
        <dbReference type="EMBL" id="KAF2069070.1"/>
    </source>
</evidence>
<keyword evidence="1" id="KW-0812">Transmembrane</keyword>
<keyword evidence="1" id="KW-0472">Membrane</keyword>
<protein>
    <recommendedName>
        <fullName evidence="4">Transmembrane protein</fullName>
    </recommendedName>
</protein>
<evidence type="ECO:0008006" key="4">
    <source>
        <dbReference type="Google" id="ProtNLM"/>
    </source>
</evidence>
<evidence type="ECO:0000256" key="1">
    <source>
        <dbReference type="SAM" id="Phobius"/>
    </source>
</evidence>
<evidence type="ECO:0000313" key="3">
    <source>
        <dbReference type="Proteomes" id="UP000695562"/>
    </source>
</evidence>
<dbReference type="InterPro" id="IPR045325">
    <property type="entry name" value="TMEM70/TMEM186/TMEM223"/>
</dbReference>
<reference evidence="2" key="1">
    <citation type="submission" date="2020-01" db="EMBL/GenBank/DDBJ databases">
        <title>Development of genomics and gene disruption for Polysphondylium violaceum indicates a role for the polyketide synthase stlB in stalk morphogenesis.</title>
        <authorList>
            <person name="Narita B."/>
            <person name="Kawabe Y."/>
            <person name="Kin K."/>
            <person name="Saito T."/>
            <person name="Gibbs R."/>
            <person name="Kuspa A."/>
            <person name="Muzny D."/>
            <person name="Queller D."/>
            <person name="Richards S."/>
            <person name="Strassman J."/>
            <person name="Sucgang R."/>
            <person name="Worley K."/>
            <person name="Schaap P."/>
        </authorList>
    </citation>
    <scope>NUCLEOTIDE SEQUENCE</scope>
    <source>
        <strain evidence="2">QSvi11</strain>
    </source>
</reference>
<dbReference type="AlphaFoldDB" id="A0A8J4PJV4"/>
<feature type="transmembrane region" description="Helical" evidence="1">
    <location>
        <begin position="135"/>
        <end position="155"/>
    </location>
</feature>
<gene>
    <name evidence="2" type="ORF">CYY_009607</name>
</gene>
<comment type="caution">
    <text evidence="2">The sequence shown here is derived from an EMBL/GenBank/DDBJ whole genome shotgun (WGS) entry which is preliminary data.</text>
</comment>
<dbReference type="OrthoDB" id="21201at2759"/>
<feature type="transmembrane region" description="Helical" evidence="1">
    <location>
        <begin position="167"/>
        <end position="187"/>
    </location>
</feature>
<dbReference type="Pfam" id="PF06979">
    <property type="entry name" value="TMEM70"/>
    <property type="match status" value="1"/>
</dbReference>
<dbReference type="EMBL" id="AJWJ01000756">
    <property type="protein sequence ID" value="KAF2069070.1"/>
    <property type="molecule type" value="Genomic_DNA"/>
</dbReference>